<comment type="caution">
    <text evidence="1">The sequence shown here is derived from an EMBL/GenBank/DDBJ whole genome shotgun (WGS) entry which is preliminary data.</text>
</comment>
<reference evidence="1 2" key="1">
    <citation type="journal article" date="2019" name="Sci. Rep.">
        <title>Orb-weaving spider Araneus ventricosus genome elucidates the spidroin gene catalogue.</title>
        <authorList>
            <person name="Kono N."/>
            <person name="Nakamura H."/>
            <person name="Ohtoshi R."/>
            <person name="Moran D.A.P."/>
            <person name="Shinohara A."/>
            <person name="Yoshida Y."/>
            <person name="Fujiwara M."/>
            <person name="Mori M."/>
            <person name="Tomita M."/>
            <person name="Arakawa K."/>
        </authorList>
    </citation>
    <scope>NUCLEOTIDE SEQUENCE [LARGE SCALE GENOMIC DNA]</scope>
</reference>
<gene>
    <name evidence="1" type="ORF">AVEN_221762_1</name>
</gene>
<evidence type="ECO:0000313" key="1">
    <source>
        <dbReference type="EMBL" id="GBM42651.1"/>
    </source>
</evidence>
<evidence type="ECO:0000313" key="2">
    <source>
        <dbReference type="Proteomes" id="UP000499080"/>
    </source>
</evidence>
<dbReference type="EMBL" id="BGPR01001001">
    <property type="protein sequence ID" value="GBM42651.1"/>
    <property type="molecule type" value="Genomic_DNA"/>
</dbReference>
<dbReference type="Proteomes" id="UP000499080">
    <property type="component" value="Unassembled WGS sequence"/>
</dbReference>
<organism evidence="1 2">
    <name type="scientific">Araneus ventricosus</name>
    <name type="common">Orbweaver spider</name>
    <name type="synonym">Epeira ventricosa</name>
    <dbReference type="NCBI Taxonomy" id="182803"/>
    <lineage>
        <taxon>Eukaryota</taxon>
        <taxon>Metazoa</taxon>
        <taxon>Ecdysozoa</taxon>
        <taxon>Arthropoda</taxon>
        <taxon>Chelicerata</taxon>
        <taxon>Arachnida</taxon>
        <taxon>Araneae</taxon>
        <taxon>Araneomorphae</taxon>
        <taxon>Entelegynae</taxon>
        <taxon>Araneoidea</taxon>
        <taxon>Araneidae</taxon>
        <taxon>Araneus</taxon>
    </lineage>
</organism>
<proteinExistence type="predicted"/>
<accession>A0A4Y2FN81</accession>
<name>A0A4Y2FN81_ARAVE</name>
<protein>
    <submittedName>
        <fullName evidence="1">Uncharacterized protein</fullName>
    </submittedName>
</protein>
<sequence length="109" mass="11913">MTIFKIKCEVEGQINITILRALFTFAKPLRDGIITPFPGGSTKSTWTRSRRISQRVPAFPGDTVLAGAELPLSDVYMHLLREGPGTVMAVTTPVSVSELLQRSSIDPGR</sequence>
<keyword evidence="2" id="KW-1185">Reference proteome</keyword>
<dbReference type="AlphaFoldDB" id="A0A4Y2FN81"/>